<dbReference type="GeneID" id="20674703"/>
<keyword evidence="4" id="KW-1185">Reference proteome</keyword>
<sequence length="512" mass="58243">MVVLPDPPTVKDVEHDLLKDKAHKRQPFNYPLISSSTDMVDFSVWDHIFLTSLVGGLTIHQFETPPSMILDLGCGCGYWDIEMARKYPRCMVVGLDKRHIQPNLHRLPDMASIASRVIWDHGDYLDKLNYDACTFDMVRISYGALGVPEFEWQFLLEEVNRVLKPGGVFELLEDDLIFPGGRPVSKPHHQPSSPEAETSTQTFKTRSRNSLLTYDTRSSSFKPNTSSEGLTKSKSGSQDSSQYHSPIPWDDENVEDPLDHSKLLAAWQEMLNSRWLNGQLTSVVPLYLATIFQDYRALPALEVLLPLSDTPVVSGRNSFRCKTDGSTLDQIIDPAPFRHLRPATVKDEPDASSIRSDKGPSHHLSASAPMHLARAVQVVKGCKEAIWEAYERLYGKDPVVKIVREHPKRNTARDQFEYAWMNWENDMADRMGMRDVVQASLGWCPPPDDPPDWRIWRDRISRQPENIRYSSVSSSSTRFDICRCVRGFVAWKRTTDEAPPVPDKSEYVSNRS</sequence>
<dbReference type="GO" id="GO:0008168">
    <property type="term" value="F:methyltransferase activity"/>
    <property type="evidence" value="ECO:0007669"/>
    <property type="project" value="TreeGrafter"/>
</dbReference>
<dbReference type="PANTHER" id="PTHR43591">
    <property type="entry name" value="METHYLTRANSFERASE"/>
    <property type="match status" value="1"/>
</dbReference>
<dbReference type="KEGG" id="hir:HETIRDRAFT_433821"/>
<evidence type="ECO:0000313" key="3">
    <source>
        <dbReference type="EMBL" id="ETW83175.1"/>
    </source>
</evidence>
<dbReference type="eggNOG" id="ENOG502RZPZ">
    <property type="taxonomic scope" value="Eukaryota"/>
</dbReference>
<reference evidence="3 4" key="1">
    <citation type="journal article" date="2012" name="New Phytol.">
        <title>Insight into trade-off between wood decay and parasitism from the genome of a fungal forest pathogen.</title>
        <authorList>
            <person name="Olson A."/>
            <person name="Aerts A."/>
            <person name="Asiegbu F."/>
            <person name="Belbahri L."/>
            <person name="Bouzid O."/>
            <person name="Broberg A."/>
            <person name="Canback B."/>
            <person name="Coutinho P.M."/>
            <person name="Cullen D."/>
            <person name="Dalman K."/>
            <person name="Deflorio G."/>
            <person name="van Diepen L.T."/>
            <person name="Dunand C."/>
            <person name="Duplessis S."/>
            <person name="Durling M."/>
            <person name="Gonthier P."/>
            <person name="Grimwood J."/>
            <person name="Fossdal C.G."/>
            <person name="Hansson D."/>
            <person name="Henrissat B."/>
            <person name="Hietala A."/>
            <person name="Himmelstrand K."/>
            <person name="Hoffmeister D."/>
            <person name="Hogberg N."/>
            <person name="James T.Y."/>
            <person name="Karlsson M."/>
            <person name="Kohler A."/>
            <person name="Kues U."/>
            <person name="Lee Y.H."/>
            <person name="Lin Y.C."/>
            <person name="Lind M."/>
            <person name="Lindquist E."/>
            <person name="Lombard V."/>
            <person name="Lucas S."/>
            <person name="Lunden K."/>
            <person name="Morin E."/>
            <person name="Murat C."/>
            <person name="Park J."/>
            <person name="Raffaello T."/>
            <person name="Rouze P."/>
            <person name="Salamov A."/>
            <person name="Schmutz J."/>
            <person name="Solheim H."/>
            <person name="Stahlberg J."/>
            <person name="Velez H."/>
            <person name="de Vries R.P."/>
            <person name="Wiebenga A."/>
            <person name="Woodward S."/>
            <person name="Yakovlev I."/>
            <person name="Garbelotto M."/>
            <person name="Martin F."/>
            <person name="Grigoriev I.V."/>
            <person name="Stenlid J."/>
        </authorList>
    </citation>
    <scope>NUCLEOTIDE SEQUENCE [LARGE SCALE GENOMIC DNA]</scope>
    <source>
        <strain evidence="3 4">TC 32-1</strain>
    </source>
</reference>
<dbReference type="SUPFAM" id="SSF53335">
    <property type="entry name" value="S-adenosyl-L-methionine-dependent methyltransferases"/>
    <property type="match status" value="1"/>
</dbReference>
<evidence type="ECO:0000313" key="4">
    <source>
        <dbReference type="Proteomes" id="UP000030671"/>
    </source>
</evidence>
<organism evidence="3 4">
    <name type="scientific">Heterobasidion irregulare (strain TC 32-1)</name>
    <dbReference type="NCBI Taxonomy" id="747525"/>
    <lineage>
        <taxon>Eukaryota</taxon>
        <taxon>Fungi</taxon>
        <taxon>Dikarya</taxon>
        <taxon>Basidiomycota</taxon>
        <taxon>Agaricomycotina</taxon>
        <taxon>Agaricomycetes</taxon>
        <taxon>Russulales</taxon>
        <taxon>Bondarzewiaceae</taxon>
        <taxon>Heterobasidion</taxon>
        <taxon>Heterobasidion annosum species complex</taxon>
    </lineage>
</organism>
<dbReference type="Pfam" id="PF13649">
    <property type="entry name" value="Methyltransf_25"/>
    <property type="match status" value="1"/>
</dbReference>
<dbReference type="EMBL" id="KI925457">
    <property type="protein sequence ID" value="ETW83175.1"/>
    <property type="molecule type" value="Genomic_DNA"/>
</dbReference>
<feature type="region of interest" description="Disordered" evidence="1">
    <location>
        <begin position="345"/>
        <end position="366"/>
    </location>
</feature>
<dbReference type="HOGENOM" id="CLU_029174_0_0_1"/>
<proteinExistence type="predicted"/>
<dbReference type="CDD" id="cd02440">
    <property type="entry name" value="AdoMet_MTases"/>
    <property type="match status" value="1"/>
</dbReference>
<feature type="domain" description="Methyltransferase" evidence="2">
    <location>
        <begin position="69"/>
        <end position="167"/>
    </location>
</feature>
<dbReference type="Gene3D" id="3.40.50.150">
    <property type="entry name" value="Vaccinia Virus protein VP39"/>
    <property type="match status" value="1"/>
</dbReference>
<feature type="compositionally biased region" description="Basic and acidic residues" evidence="1">
    <location>
        <begin position="345"/>
        <end position="360"/>
    </location>
</feature>
<dbReference type="InterPro" id="IPR041698">
    <property type="entry name" value="Methyltransf_25"/>
</dbReference>
<evidence type="ECO:0000259" key="2">
    <source>
        <dbReference type="Pfam" id="PF13649"/>
    </source>
</evidence>
<evidence type="ECO:0000256" key="1">
    <source>
        <dbReference type="SAM" id="MobiDB-lite"/>
    </source>
</evidence>
<dbReference type="InterPro" id="IPR029063">
    <property type="entry name" value="SAM-dependent_MTases_sf"/>
</dbReference>
<dbReference type="OrthoDB" id="2013972at2759"/>
<protein>
    <recommendedName>
        <fullName evidence="2">Methyltransferase domain-containing protein</fullName>
    </recommendedName>
</protein>
<dbReference type="RefSeq" id="XP_009545457.1">
    <property type="nucleotide sequence ID" value="XM_009547162.1"/>
</dbReference>
<gene>
    <name evidence="3" type="ORF">HETIRDRAFT_433821</name>
</gene>
<accession>W4KCW4</accession>
<dbReference type="PANTHER" id="PTHR43591:SF24">
    <property type="entry name" value="2-METHOXY-6-POLYPRENYL-1,4-BENZOQUINOL METHYLASE, MITOCHONDRIAL"/>
    <property type="match status" value="1"/>
</dbReference>
<feature type="compositionally biased region" description="Polar residues" evidence="1">
    <location>
        <begin position="190"/>
        <end position="244"/>
    </location>
</feature>
<dbReference type="AlphaFoldDB" id="W4KCW4"/>
<name>W4KCW4_HETIT</name>
<feature type="region of interest" description="Disordered" evidence="1">
    <location>
        <begin position="180"/>
        <end position="254"/>
    </location>
</feature>
<dbReference type="Proteomes" id="UP000030671">
    <property type="component" value="Unassembled WGS sequence"/>
</dbReference>
<dbReference type="InParanoid" id="W4KCW4"/>